<organism evidence="5 6">
    <name type="scientific">Anaerocolumna jejuensis DSM 15929</name>
    <dbReference type="NCBI Taxonomy" id="1121322"/>
    <lineage>
        <taxon>Bacteria</taxon>
        <taxon>Bacillati</taxon>
        <taxon>Bacillota</taxon>
        <taxon>Clostridia</taxon>
        <taxon>Lachnospirales</taxon>
        <taxon>Lachnospiraceae</taxon>
        <taxon>Anaerocolumna</taxon>
    </lineage>
</organism>
<keyword evidence="1" id="KW-0805">Transcription regulation</keyword>
<dbReference type="SMART" id="SM00871">
    <property type="entry name" value="AraC_E_bind"/>
    <property type="match status" value="1"/>
</dbReference>
<name>A0A1M7B802_9FIRM</name>
<dbReference type="PANTHER" id="PTHR47504:SF5">
    <property type="entry name" value="RIGHT ORIGIN-BINDING PROTEIN"/>
    <property type="match status" value="1"/>
</dbReference>
<dbReference type="InterPro" id="IPR029442">
    <property type="entry name" value="GyrI-like"/>
</dbReference>
<evidence type="ECO:0000256" key="1">
    <source>
        <dbReference type="ARBA" id="ARBA00023015"/>
    </source>
</evidence>
<dbReference type="AlphaFoldDB" id="A0A1M7B802"/>
<dbReference type="RefSeq" id="WP_242962585.1">
    <property type="nucleotide sequence ID" value="NZ_FRAC01000035.1"/>
</dbReference>
<dbReference type="InterPro" id="IPR010499">
    <property type="entry name" value="AraC_E-bd"/>
</dbReference>
<dbReference type="InterPro" id="IPR050959">
    <property type="entry name" value="MarA-like"/>
</dbReference>
<dbReference type="PRINTS" id="PR00032">
    <property type="entry name" value="HTHARAC"/>
</dbReference>
<evidence type="ECO:0000313" key="5">
    <source>
        <dbReference type="EMBL" id="SHL51006.1"/>
    </source>
</evidence>
<reference evidence="5" key="1">
    <citation type="submission" date="2016-11" db="EMBL/GenBank/DDBJ databases">
        <authorList>
            <person name="Jaros S."/>
            <person name="Januszkiewicz K."/>
            <person name="Wedrychowicz H."/>
        </authorList>
    </citation>
    <scope>NUCLEOTIDE SEQUENCE [LARGE SCALE GENOMIC DNA]</scope>
    <source>
        <strain evidence="5">DSM 15929</strain>
    </source>
</reference>
<dbReference type="Proteomes" id="UP000184386">
    <property type="component" value="Unassembled WGS sequence"/>
</dbReference>
<keyword evidence="2" id="KW-0238">DNA-binding</keyword>
<dbReference type="InterPro" id="IPR009057">
    <property type="entry name" value="Homeodomain-like_sf"/>
</dbReference>
<dbReference type="EMBL" id="FRAC01000035">
    <property type="protein sequence ID" value="SHL51006.1"/>
    <property type="molecule type" value="Genomic_DNA"/>
</dbReference>
<sequence length="279" mass="31899">MQSDWTGRMNSVIDYVEENLSHDIEEEDISRIIACPFSLFHNSFTQITGISFAEYIRRRRLTLAAYDLQNTDEKIIDIALKYGYQSPDSFRVAFKRLHGLSPSDVRTSSVTLTFYCRLHFELNIMGVEKMNYTILEKEPFKVIGIRRTAPYGGGTWAVVKSDGSNEKINELYGRFFDLGLCFGFGPDGSNDYMCGLEWDGADAAGFDIYEYPKAAWLRFEAKGSITEQTLGNVWYRINNEFLPQSKYQKSGLPTIEKYISWDEGADSCYVEILIPVSVK</sequence>
<protein>
    <submittedName>
        <fullName evidence="5">AraC family transcriptional regulator</fullName>
    </submittedName>
</protein>
<dbReference type="InterPro" id="IPR020449">
    <property type="entry name" value="Tscrpt_reg_AraC-type_HTH"/>
</dbReference>
<accession>A0A1M7B802</accession>
<dbReference type="SMART" id="SM00342">
    <property type="entry name" value="HTH_ARAC"/>
    <property type="match status" value="1"/>
</dbReference>
<dbReference type="PROSITE" id="PS01124">
    <property type="entry name" value="HTH_ARAC_FAMILY_2"/>
    <property type="match status" value="1"/>
</dbReference>
<keyword evidence="6" id="KW-1185">Reference proteome</keyword>
<feature type="domain" description="HTH araC/xylS-type" evidence="4">
    <location>
        <begin position="10"/>
        <end position="108"/>
    </location>
</feature>
<evidence type="ECO:0000256" key="2">
    <source>
        <dbReference type="ARBA" id="ARBA00023125"/>
    </source>
</evidence>
<evidence type="ECO:0000313" key="6">
    <source>
        <dbReference type="Proteomes" id="UP000184386"/>
    </source>
</evidence>
<dbReference type="STRING" id="1121322.SAMN02745136_05058"/>
<dbReference type="InterPro" id="IPR011256">
    <property type="entry name" value="Reg_factor_effector_dom_sf"/>
</dbReference>
<evidence type="ECO:0000259" key="4">
    <source>
        <dbReference type="PROSITE" id="PS01124"/>
    </source>
</evidence>
<dbReference type="PROSITE" id="PS00041">
    <property type="entry name" value="HTH_ARAC_FAMILY_1"/>
    <property type="match status" value="1"/>
</dbReference>
<dbReference type="PANTHER" id="PTHR47504">
    <property type="entry name" value="RIGHT ORIGIN-BINDING PROTEIN"/>
    <property type="match status" value="1"/>
</dbReference>
<dbReference type="Gene3D" id="3.20.80.10">
    <property type="entry name" value="Regulatory factor, effector binding domain"/>
    <property type="match status" value="1"/>
</dbReference>
<keyword evidence="3" id="KW-0804">Transcription</keyword>
<gene>
    <name evidence="5" type="ORF">SAMN02745136_05058</name>
</gene>
<dbReference type="InterPro" id="IPR018060">
    <property type="entry name" value="HTH_AraC"/>
</dbReference>
<dbReference type="Pfam" id="PF12833">
    <property type="entry name" value="HTH_18"/>
    <property type="match status" value="1"/>
</dbReference>
<dbReference type="SUPFAM" id="SSF46689">
    <property type="entry name" value="Homeodomain-like"/>
    <property type="match status" value="2"/>
</dbReference>
<dbReference type="GO" id="GO:0003700">
    <property type="term" value="F:DNA-binding transcription factor activity"/>
    <property type="evidence" value="ECO:0007669"/>
    <property type="project" value="InterPro"/>
</dbReference>
<dbReference type="GO" id="GO:0043565">
    <property type="term" value="F:sequence-specific DNA binding"/>
    <property type="evidence" value="ECO:0007669"/>
    <property type="project" value="InterPro"/>
</dbReference>
<dbReference type="InterPro" id="IPR018062">
    <property type="entry name" value="HTH_AraC-typ_CS"/>
</dbReference>
<dbReference type="Pfam" id="PF06445">
    <property type="entry name" value="GyrI-like"/>
    <property type="match status" value="1"/>
</dbReference>
<dbReference type="SUPFAM" id="SSF55136">
    <property type="entry name" value="Probable bacterial effector-binding domain"/>
    <property type="match status" value="1"/>
</dbReference>
<dbReference type="Gene3D" id="1.10.10.60">
    <property type="entry name" value="Homeodomain-like"/>
    <property type="match status" value="2"/>
</dbReference>
<proteinExistence type="predicted"/>
<evidence type="ECO:0000256" key="3">
    <source>
        <dbReference type="ARBA" id="ARBA00023163"/>
    </source>
</evidence>